<accession>A0A1H3BCW6</accession>
<dbReference type="InterPro" id="IPR043130">
    <property type="entry name" value="CDP-OH_PTrfase_TM_dom"/>
</dbReference>
<dbReference type="InterPro" id="IPR050324">
    <property type="entry name" value="CDP-alcohol_PTase-I"/>
</dbReference>
<sequence>MNIPNILTIFRILLVPIYLILFYSANKNRIIYGAIVFILAGISDFLDGHIARKYDLKTKLGAALDPLADKLMTFAVLISFTTEGLIPFWVLLIMGAKEGLMIIGGFMLYLLKDKKVLPSNKYGKIATFSFYVAILSIVFKFPDPNITKILILVTVVLNMLAFINYLIIFLSKDSKNYI</sequence>
<dbReference type="Gene3D" id="1.20.120.1760">
    <property type="match status" value="1"/>
</dbReference>
<evidence type="ECO:0000256" key="10">
    <source>
        <dbReference type="ARBA" id="ARBA00022989"/>
    </source>
</evidence>
<dbReference type="RefSeq" id="WP_093753716.1">
    <property type="nucleotide sequence ID" value="NZ_BSYN01000005.1"/>
</dbReference>
<dbReference type="InterPro" id="IPR048254">
    <property type="entry name" value="CDP_ALCOHOL_P_TRANSF_CS"/>
</dbReference>
<dbReference type="AlphaFoldDB" id="A0A1H3BCW6"/>
<evidence type="ECO:0000313" key="19">
    <source>
        <dbReference type="EMBL" id="SDX39793.1"/>
    </source>
</evidence>
<evidence type="ECO:0000256" key="12">
    <source>
        <dbReference type="ARBA" id="ARBA00023136"/>
    </source>
</evidence>
<evidence type="ECO:0000256" key="16">
    <source>
        <dbReference type="NCBIfam" id="TIGR00560"/>
    </source>
</evidence>
<feature type="transmembrane region" description="Helical" evidence="18">
    <location>
        <begin position="122"/>
        <end position="141"/>
    </location>
</feature>
<keyword evidence="20" id="KW-1185">Reference proteome</keyword>
<dbReference type="Pfam" id="PF01066">
    <property type="entry name" value="CDP-OH_P_transf"/>
    <property type="match status" value="1"/>
</dbReference>
<dbReference type="PROSITE" id="PS00379">
    <property type="entry name" value="CDP_ALCOHOL_P_TRANSF"/>
    <property type="match status" value="1"/>
</dbReference>
<name>A0A1H3BCW6_9FIRM</name>
<dbReference type="PANTHER" id="PTHR14269:SF62">
    <property type="entry name" value="CDP-DIACYLGLYCEROL--GLYCEROL-3-PHOSPHATE 3-PHOSPHATIDYLTRANSFERASE 1, CHLOROPLASTIC"/>
    <property type="match status" value="1"/>
</dbReference>
<comment type="function">
    <text evidence="1">This protein catalyzes the committed step to the synthesis of the acidic phospholipids.</text>
</comment>
<comment type="catalytic activity">
    <reaction evidence="15">
        <text>a CDP-1,2-diacyl-sn-glycerol + sn-glycerol 3-phosphate = a 1,2-diacyl-sn-glycero-3-phospho-(1'-sn-glycero-3'-phosphate) + CMP + H(+)</text>
        <dbReference type="Rhea" id="RHEA:12593"/>
        <dbReference type="ChEBI" id="CHEBI:15378"/>
        <dbReference type="ChEBI" id="CHEBI:57597"/>
        <dbReference type="ChEBI" id="CHEBI:58332"/>
        <dbReference type="ChEBI" id="CHEBI:60110"/>
        <dbReference type="ChEBI" id="CHEBI:60377"/>
        <dbReference type="EC" id="2.7.8.5"/>
    </reaction>
</comment>
<evidence type="ECO:0000256" key="4">
    <source>
        <dbReference type="ARBA" id="ARBA00010441"/>
    </source>
</evidence>
<keyword evidence="7" id="KW-0444">Lipid biosynthesis</keyword>
<keyword evidence="8 17" id="KW-0808">Transferase</keyword>
<dbReference type="EC" id="2.7.8.5" evidence="5 16"/>
<proteinExistence type="inferred from homology"/>
<keyword evidence="14" id="KW-1208">Phospholipid metabolism</keyword>
<dbReference type="InterPro" id="IPR000462">
    <property type="entry name" value="CDP-OH_P_trans"/>
</dbReference>
<dbReference type="Proteomes" id="UP000198828">
    <property type="component" value="Unassembled WGS sequence"/>
</dbReference>
<gene>
    <name evidence="19" type="ORF">SAMN05660923_02242</name>
</gene>
<evidence type="ECO:0000256" key="5">
    <source>
        <dbReference type="ARBA" id="ARBA00013170"/>
    </source>
</evidence>
<evidence type="ECO:0000256" key="8">
    <source>
        <dbReference type="ARBA" id="ARBA00022679"/>
    </source>
</evidence>
<dbReference type="GO" id="GO:0006655">
    <property type="term" value="P:phosphatidylglycerol biosynthetic process"/>
    <property type="evidence" value="ECO:0007669"/>
    <property type="project" value="UniProtKB-UniPathway"/>
</dbReference>
<evidence type="ECO:0000256" key="13">
    <source>
        <dbReference type="ARBA" id="ARBA00023209"/>
    </source>
</evidence>
<reference evidence="19 20" key="1">
    <citation type="submission" date="2016-10" db="EMBL/GenBank/DDBJ databases">
        <authorList>
            <person name="de Groot N.N."/>
        </authorList>
    </citation>
    <scope>NUCLEOTIDE SEQUENCE [LARGE SCALE GENOMIC DNA]</scope>
    <source>
        <strain evidence="19 20">DSM 23310</strain>
    </source>
</reference>
<evidence type="ECO:0000256" key="18">
    <source>
        <dbReference type="SAM" id="Phobius"/>
    </source>
</evidence>
<evidence type="ECO:0000256" key="2">
    <source>
        <dbReference type="ARBA" id="ARBA00004141"/>
    </source>
</evidence>
<evidence type="ECO:0000256" key="14">
    <source>
        <dbReference type="ARBA" id="ARBA00023264"/>
    </source>
</evidence>
<dbReference type="InterPro" id="IPR004570">
    <property type="entry name" value="Phosphatidylglycerol_P_synth"/>
</dbReference>
<evidence type="ECO:0000256" key="6">
    <source>
        <dbReference type="ARBA" id="ARBA00014944"/>
    </source>
</evidence>
<feature type="transmembrane region" description="Helical" evidence="18">
    <location>
        <begin position="147"/>
        <end position="170"/>
    </location>
</feature>
<evidence type="ECO:0000256" key="1">
    <source>
        <dbReference type="ARBA" id="ARBA00003973"/>
    </source>
</evidence>
<dbReference type="EMBL" id="FNNG01000010">
    <property type="protein sequence ID" value="SDX39793.1"/>
    <property type="molecule type" value="Genomic_DNA"/>
</dbReference>
<evidence type="ECO:0000256" key="9">
    <source>
        <dbReference type="ARBA" id="ARBA00022692"/>
    </source>
</evidence>
<keyword evidence="13" id="KW-0594">Phospholipid biosynthesis</keyword>
<evidence type="ECO:0000256" key="15">
    <source>
        <dbReference type="ARBA" id="ARBA00048586"/>
    </source>
</evidence>
<feature type="transmembrane region" description="Helical" evidence="18">
    <location>
        <begin position="7"/>
        <end position="24"/>
    </location>
</feature>
<evidence type="ECO:0000256" key="7">
    <source>
        <dbReference type="ARBA" id="ARBA00022516"/>
    </source>
</evidence>
<keyword evidence="12 18" id="KW-0472">Membrane</keyword>
<keyword evidence="11" id="KW-0443">Lipid metabolism</keyword>
<comment type="similarity">
    <text evidence="4 17">Belongs to the CDP-alcohol phosphatidyltransferase class-I family.</text>
</comment>
<organism evidence="19 20">
    <name type="scientific">Tepidimicrobium xylanilyticum</name>
    <dbReference type="NCBI Taxonomy" id="1123352"/>
    <lineage>
        <taxon>Bacteria</taxon>
        <taxon>Bacillati</taxon>
        <taxon>Bacillota</taxon>
        <taxon>Tissierellia</taxon>
        <taxon>Tissierellales</taxon>
        <taxon>Tepidimicrobiaceae</taxon>
        <taxon>Tepidimicrobium</taxon>
    </lineage>
</organism>
<dbReference type="GO" id="GO:0008444">
    <property type="term" value="F:CDP-diacylglycerol-glycerol-3-phosphate 3-phosphatidyltransferase activity"/>
    <property type="evidence" value="ECO:0007669"/>
    <property type="project" value="UniProtKB-UniRule"/>
</dbReference>
<feature type="transmembrane region" description="Helical" evidence="18">
    <location>
        <begin position="30"/>
        <end position="48"/>
    </location>
</feature>
<evidence type="ECO:0000256" key="11">
    <source>
        <dbReference type="ARBA" id="ARBA00023098"/>
    </source>
</evidence>
<keyword evidence="9 18" id="KW-0812">Transmembrane</keyword>
<comment type="pathway">
    <text evidence="3">Phospholipid metabolism; phosphatidylglycerol biosynthesis; phosphatidylglycerol from CDP-diacylglycerol: step 1/2.</text>
</comment>
<dbReference type="UniPathway" id="UPA00084">
    <property type="reaction ID" value="UER00503"/>
</dbReference>
<dbReference type="NCBIfam" id="TIGR00560">
    <property type="entry name" value="pgsA"/>
    <property type="match status" value="1"/>
</dbReference>
<keyword evidence="10 18" id="KW-1133">Transmembrane helix</keyword>
<comment type="subcellular location">
    <subcellularLocation>
        <location evidence="2">Membrane</location>
        <topology evidence="2">Multi-pass membrane protein</topology>
    </subcellularLocation>
</comment>
<dbReference type="PIRSF" id="PIRSF000847">
    <property type="entry name" value="Phos_ph_gly_syn"/>
    <property type="match status" value="1"/>
</dbReference>
<evidence type="ECO:0000313" key="20">
    <source>
        <dbReference type="Proteomes" id="UP000198828"/>
    </source>
</evidence>
<evidence type="ECO:0000256" key="17">
    <source>
        <dbReference type="RuleBase" id="RU003750"/>
    </source>
</evidence>
<dbReference type="GO" id="GO:0016020">
    <property type="term" value="C:membrane"/>
    <property type="evidence" value="ECO:0007669"/>
    <property type="project" value="UniProtKB-SubCell"/>
</dbReference>
<dbReference type="PANTHER" id="PTHR14269">
    <property type="entry name" value="CDP-DIACYLGLYCEROL--GLYCEROL-3-PHOSPHATE 3-PHOSPHATIDYLTRANSFERASE-RELATED"/>
    <property type="match status" value="1"/>
</dbReference>
<protein>
    <recommendedName>
        <fullName evidence="6 16">CDP-diacylglycerol--glycerol-3-phosphate 3-phosphatidyltransferase</fullName>
        <ecNumber evidence="5 16">2.7.8.5</ecNumber>
    </recommendedName>
</protein>
<evidence type="ECO:0000256" key="3">
    <source>
        <dbReference type="ARBA" id="ARBA00005042"/>
    </source>
</evidence>
<dbReference type="OrthoDB" id="9796672at2"/>